<proteinExistence type="predicted"/>
<keyword evidence="4" id="KW-1185">Reference proteome</keyword>
<gene>
    <name evidence="3" type="ORF">CNMCM6805_009909</name>
</gene>
<dbReference type="Proteomes" id="UP000653565">
    <property type="component" value="Unassembled WGS sequence"/>
</dbReference>
<sequence>MDRITEGLPYEIQGDTKVDEDSYRRHNTPQLRTVLGNVSDIGITTLWKSQEVIISNHVRGNDLEISGGAAQGRTIAVLVSLVEVVTHSMKEMNERLSIIQQFNEGRCRILITYRIGLSGISLHWVKSVILDRPPERWEDFLAAVHKAGLIAAGKAYVILNCTDHAEVERFQAIMTNFYHIERGELSNPADIPLDPIIELAANLTREASEPLTGVKRLYFKFNTVDKAQEFMEQRLETHVILPVLKSLNQLHSRKSPLANMSVLLTLDHVLKTAVALVGRHFHAVIMSVVASRHETAAVPYTTIPHHGQVQNYKDAAYGVTVQQIPSRNSSISSFKSNYSVSTSPTSYSPSSPTSSYRLCDSAASLDKILEPVFKRLPQERDLYALSLTCRVWERVVRAKLYTRIHIIGNDSPAQLKKYRMKRGSRLKLLRRTLRERKSLANLVLELRVPQMDLLFTTSKHSNQWEEYRDLVASVVMVCPNLERLLGLTIAYNHEFDRLTHALSTRKKLKEHTWILGEGPEVSEEESPRNTSCPGSLGPLQMFEFLDYHASWSNLETLMLYALNGKSALEPSIFLRMFHLLPSLRHLCISSFDADAFADSALLCLPPLESLRLESLPGITDTGLSQYTSRPESGSLKSLALIEQNIQSLLVISKILASLRNLERFKIVQTNHCPTLNADGIVFQPLFASSSLKHLHWDVACPNPNTALTRLDYAPFAKPPKHVDTPNSHLAQSILCSGFPRLETLRAPSDIEPPGILQAVCQPIPRGQALINSDRYSLPRSSHGSVNTRPLALPAGNNLTSARIRAQTFIDMAAKDTETGMQVLITDHSDSYVPDNALEDASDDEPDPGMGQYGSPSSGGRAKEERNGPVTVFNFRMPAYMGRVGSRTTKKDVSIPRFILRPDLPGQDADGGLIGWKHILASNQSLTYAAGVGVNCFGSKGSLIPPPPPEESPPSPASTTATRFGWGSIGSRSALGTSPITPTTPSTPMSLLSPTGLPWDKDTCTGSWNYSHKKGRDWWFHMERDRPGSVEIVEVKGLF</sequence>
<accession>A0A8H4HGS6</accession>
<protein>
    <recommendedName>
        <fullName evidence="2">Helicase C-terminal domain-containing protein</fullName>
    </recommendedName>
</protein>
<dbReference type="InterPro" id="IPR027417">
    <property type="entry name" value="P-loop_NTPase"/>
</dbReference>
<feature type="domain" description="Helicase C-terminal" evidence="2">
    <location>
        <begin position="30"/>
        <end position="197"/>
    </location>
</feature>
<feature type="compositionally biased region" description="Low complexity" evidence="1">
    <location>
        <begin position="974"/>
        <end position="994"/>
    </location>
</feature>
<dbReference type="Gene3D" id="3.40.50.300">
    <property type="entry name" value="P-loop containing nucleotide triphosphate hydrolases"/>
    <property type="match status" value="1"/>
</dbReference>
<organism evidence="3 4">
    <name type="scientific">Aspergillus fumigatiaffinis</name>
    <dbReference type="NCBI Taxonomy" id="340414"/>
    <lineage>
        <taxon>Eukaryota</taxon>
        <taxon>Fungi</taxon>
        <taxon>Dikarya</taxon>
        <taxon>Ascomycota</taxon>
        <taxon>Pezizomycotina</taxon>
        <taxon>Eurotiomycetes</taxon>
        <taxon>Eurotiomycetidae</taxon>
        <taxon>Eurotiales</taxon>
        <taxon>Aspergillaceae</taxon>
        <taxon>Aspergillus</taxon>
        <taxon>Aspergillus subgen. Fumigati</taxon>
    </lineage>
</organism>
<evidence type="ECO:0000313" key="3">
    <source>
        <dbReference type="EMBL" id="KAF4244124.1"/>
    </source>
</evidence>
<feature type="region of interest" description="Disordered" evidence="1">
    <location>
        <begin position="941"/>
        <end position="994"/>
    </location>
</feature>
<reference evidence="3" key="2">
    <citation type="submission" date="2020-04" db="EMBL/GenBank/DDBJ databases">
        <authorList>
            <person name="Santos R.A.C."/>
            <person name="Steenwyk J.L."/>
            <person name="Rivero-Menendez O."/>
            <person name="Mead M.E."/>
            <person name="Silva L.P."/>
            <person name="Bastos R.W."/>
            <person name="Alastruey-Izquierdo A."/>
            <person name="Goldman G.H."/>
            <person name="Rokas A."/>
        </authorList>
    </citation>
    <scope>NUCLEOTIDE SEQUENCE</scope>
    <source>
        <strain evidence="3">CNM-CM6805</strain>
    </source>
</reference>
<dbReference type="SUPFAM" id="SSF52540">
    <property type="entry name" value="P-loop containing nucleoside triphosphate hydrolases"/>
    <property type="match status" value="1"/>
</dbReference>
<reference evidence="3" key="1">
    <citation type="journal article" date="2020" name="bioRxiv">
        <title>Genomic and phenotypic heterogeneity of clinical isolates of the human pathogens Aspergillus fumigatus, Aspergillus lentulus and Aspergillus fumigatiaffinis.</title>
        <authorList>
            <person name="dos Santos R.A.C."/>
            <person name="Steenwyk J.L."/>
            <person name="Rivero-Menendez O."/>
            <person name="Mead M.E."/>
            <person name="Silva L.P."/>
            <person name="Bastos R.W."/>
            <person name="Alastruey-Izquierdo A."/>
            <person name="Goldman G.H."/>
            <person name="Rokas A."/>
        </authorList>
    </citation>
    <scope>NUCLEOTIDE SEQUENCE</scope>
    <source>
        <strain evidence="3">CNM-CM6805</strain>
    </source>
</reference>
<evidence type="ECO:0000313" key="4">
    <source>
        <dbReference type="Proteomes" id="UP000653565"/>
    </source>
</evidence>
<dbReference type="PROSITE" id="PS51194">
    <property type="entry name" value="HELICASE_CTER"/>
    <property type="match status" value="1"/>
</dbReference>
<comment type="caution">
    <text evidence="3">The sequence shown here is derived from an EMBL/GenBank/DDBJ whole genome shotgun (WGS) entry which is preliminary data.</text>
</comment>
<feature type="compositionally biased region" description="Acidic residues" evidence="1">
    <location>
        <begin position="836"/>
        <end position="846"/>
    </location>
</feature>
<dbReference type="EMBL" id="JAAAPX010000008">
    <property type="protein sequence ID" value="KAF4244124.1"/>
    <property type="molecule type" value="Genomic_DNA"/>
</dbReference>
<evidence type="ECO:0000259" key="2">
    <source>
        <dbReference type="PROSITE" id="PS51194"/>
    </source>
</evidence>
<dbReference type="Gene3D" id="3.80.10.10">
    <property type="entry name" value="Ribonuclease Inhibitor"/>
    <property type="match status" value="1"/>
</dbReference>
<name>A0A8H4HGS6_9EURO</name>
<evidence type="ECO:0000256" key="1">
    <source>
        <dbReference type="SAM" id="MobiDB-lite"/>
    </source>
</evidence>
<feature type="region of interest" description="Disordered" evidence="1">
    <location>
        <begin position="831"/>
        <end position="866"/>
    </location>
</feature>
<dbReference type="InterPro" id="IPR001650">
    <property type="entry name" value="Helicase_C-like"/>
</dbReference>
<dbReference type="AlphaFoldDB" id="A0A8H4HGS6"/>
<dbReference type="Pfam" id="PF00271">
    <property type="entry name" value="Helicase_C"/>
    <property type="match status" value="1"/>
</dbReference>
<dbReference type="InterPro" id="IPR032675">
    <property type="entry name" value="LRR_dom_sf"/>
</dbReference>
<feature type="compositionally biased region" description="Pro residues" evidence="1">
    <location>
        <begin position="943"/>
        <end position="955"/>
    </location>
</feature>
<dbReference type="SUPFAM" id="SSF52047">
    <property type="entry name" value="RNI-like"/>
    <property type="match status" value="1"/>
</dbReference>
<dbReference type="OrthoDB" id="3210378at2759"/>